<dbReference type="NCBIfam" id="TIGR02532">
    <property type="entry name" value="IV_pilin_GFxxxE"/>
    <property type="match status" value="1"/>
</dbReference>
<feature type="transmembrane region" description="Helical" evidence="1">
    <location>
        <begin position="20"/>
        <end position="41"/>
    </location>
</feature>
<dbReference type="RefSeq" id="WP_345530936.1">
    <property type="nucleotide sequence ID" value="NZ_BAABLD010000001.1"/>
</dbReference>
<evidence type="ECO:0000313" key="2">
    <source>
        <dbReference type="EMBL" id="GAA5157925.1"/>
    </source>
</evidence>
<gene>
    <name evidence="2" type="ORF">GCM10025770_01830</name>
</gene>
<proteinExistence type="predicted"/>
<sequence length="445" mass="45960">MNAHIHPFGTVRGRHAGMTLIELLVAMIIGVVVSLAIFAVLSASEGRKRTTTSVNDINQSGNYSMYVVEKLLRSAGSGYSSGVTISGFPTAYPFGCAVYSKNAAGQVLPVPSTLPAPFAALDSGTGTKGLFRLAPVLIIPGGTTPSISGGQSDVLVIMAGASGGAQVATNFSNFPTASSLLLGNVIDFAANDVVMIADAQGKSTGVRQDCMIQQVASGTPSGTTLNLGGDYYGGTIGTATITNYSDQSGVFNLGNVKNGNPPTFALLGVGDNNTLYSYDLIRTTTDPLVPVADGVFEMHARYGIDTSGDGTIDQWVAPDVTTGDYTIANLMAGNEKASDSIRRIKAVRVGLILRTSLPERTDAAAGVFVAENQVQMFKDLATYSASSASSASSAASSGASSSSSSAGTCAASKTGDLIFTRCLTDAERAYRYRVIEATIPLRNML</sequence>
<evidence type="ECO:0008006" key="4">
    <source>
        <dbReference type="Google" id="ProtNLM"/>
    </source>
</evidence>
<keyword evidence="3" id="KW-1185">Reference proteome</keyword>
<reference evidence="3" key="1">
    <citation type="journal article" date="2019" name="Int. J. Syst. Evol. Microbiol.">
        <title>The Global Catalogue of Microorganisms (GCM) 10K type strain sequencing project: providing services to taxonomists for standard genome sequencing and annotation.</title>
        <authorList>
            <consortium name="The Broad Institute Genomics Platform"/>
            <consortium name="The Broad Institute Genome Sequencing Center for Infectious Disease"/>
            <person name="Wu L."/>
            <person name="Ma J."/>
        </authorList>
    </citation>
    <scope>NUCLEOTIDE SEQUENCE [LARGE SCALE GENOMIC DNA]</scope>
    <source>
        <strain evidence="3">JCM 18715</strain>
    </source>
</reference>
<dbReference type="Proteomes" id="UP001500547">
    <property type="component" value="Unassembled WGS sequence"/>
</dbReference>
<name>A0ABP9Q744_9RHOO</name>
<accession>A0ABP9Q744</accession>
<dbReference type="EMBL" id="BAABLD010000001">
    <property type="protein sequence ID" value="GAA5157925.1"/>
    <property type="molecule type" value="Genomic_DNA"/>
</dbReference>
<dbReference type="Pfam" id="PF16074">
    <property type="entry name" value="PilW"/>
    <property type="match status" value="1"/>
</dbReference>
<comment type="caution">
    <text evidence="2">The sequence shown here is derived from an EMBL/GenBank/DDBJ whole genome shotgun (WGS) entry which is preliminary data.</text>
</comment>
<organism evidence="2 3">
    <name type="scientific">Viridibacterium curvum</name>
    <dbReference type="NCBI Taxonomy" id="1101404"/>
    <lineage>
        <taxon>Bacteria</taxon>
        <taxon>Pseudomonadati</taxon>
        <taxon>Pseudomonadota</taxon>
        <taxon>Betaproteobacteria</taxon>
        <taxon>Rhodocyclales</taxon>
        <taxon>Rhodocyclaceae</taxon>
        <taxon>Viridibacterium</taxon>
    </lineage>
</organism>
<keyword evidence="1" id="KW-1133">Transmembrane helix</keyword>
<protein>
    <recommendedName>
        <fullName evidence="4">Prepilin-type N-terminal cleavage/methylation domain-containing protein</fullName>
    </recommendedName>
</protein>
<evidence type="ECO:0000256" key="1">
    <source>
        <dbReference type="SAM" id="Phobius"/>
    </source>
</evidence>
<dbReference type="InterPro" id="IPR012902">
    <property type="entry name" value="N_methyl_site"/>
</dbReference>
<dbReference type="Pfam" id="PF07963">
    <property type="entry name" value="N_methyl"/>
    <property type="match status" value="1"/>
</dbReference>
<keyword evidence="1" id="KW-0472">Membrane</keyword>
<keyword evidence="1" id="KW-0812">Transmembrane</keyword>
<evidence type="ECO:0000313" key="3">
    <source>
        <dbReference type="Proteomes" id="UP001500547"/>
    </source>
</evidence>
<dbReference type="InterPro" id="IPR032092">
    <property type="entry name" value="PilW"/>
</dbReference>
<dbReference type="PROSITE" id="PS00409">
    <property type="entry name" value="PROKAR_NTER_METHYL"/>
    <property type="match status" value="1"/>
</dbReference>